<feature type="non-terminal residue" evidence="2">
    <location>
        <position position="204"/>
    </location>
</feature>
<dbReference type="EMBL" id="CAJNOU010006494">
    <property type="protein sequence ID" value="CAF1506098.1"/>
    <property type="molecule type" value="Genomic_DNA"/>
</dbReference>
<keyword evidence="1" id="KW-0732">Signal</keyword>
<comment type="caution">
    <text evidence="2">The sequence shown here is derived from an EMBL/GenBank/DDBJ whole genome shotgun (WGS) entry which is preliminary data.</text>
</comment>
<protein>
    <submittedName>
        <fullName evidence="2">Uncharacterized protein</fullName>
    </submittedName>
</protein>
<gene>
    <name evidence="2" type="ORF">SEV965_LOCUS36325</name>
</gene>
<sequence length="204" mass="23085">MSFRVWILFLLQLVNISLADHYKGGTLSWKPTNPYSLTSPVEIIITERHSWTFTRYSCDNNIINTFGVYNDTQNATTATIICISSTATCTSSLFQNISSRLYCTDFTTGLQISTGTYYTKQYLAINSIIDVASRGAAWARETLTNEWSLVTHIDVTPISGKINTSPVTASLPIFQLYNNETSVIQILIADWDYDQVVRCRWSYQ</sequence>
<evidence type="ECO:0000313" key="3">
    <source>
        <dbReference type="Proteomes" id="UP000663889"/>
    </source>
</evidence>
<feature type="signal peptide" evidence="1">
    <location>
        <begin position="1"/>
        <end position="19"/>
    </location>
</feature>
<evidence type="ECO:0000313" key="2">
    <source>
        <dbReference type="EMBL" id="CAF1506098.1"/>
    </source>
</evidence>
<organism evidence="2 3">
    <name type="scientific">Rotaria sordida</name>
    <dbReference type="NCBI Taxonomy" id="392033"/>
    <lineage>
        <taxon>Eukaryota</taxon>
        <taxon>Metazoa</taxon>
        <taxon>Spiralia</taxon>
        <taxon>Gnathifera</taxon>
        <taxon>Rotifera</taxon>
        <taxon>Eurotatoria</taxon>
        <taxon>Bdelloidea</taxon>
        <taxon>Philodinida</taxon>
        <taxon>Philodinidae</taxon>
        <taxon>Rotaria</taxon>
    </lineage>
</organism>
<dbReference type="AlphaFoldDB" id="A0A815TQ90"/>
<reference evidence="2" key="1">
    <citation type="submission" date="2021-02" db="EMBL/GenBank/DDBJ databases">
        <authorList>
            <person name="Nowell W R."/>
        </authorList>
    </citation>
    <scope>NUCLEOTIDE SEQUENCE</scope>
</reference>
<dbReference type="Proteomes" id="UP000663889">
    <property type="component" value="Unassembled WGS sequence"/>
</dbReference>
<name>A0A815TQ90_9BILA</name>
<evidence type="ECO:0000256" key="1">
    <source>
        <dbReference type="SAM" id="SignalP"/>
    </source>
</evidence>
<feature type="chain" id="PRO_5032618539" evidence="1">
    <location>
        <begin position="20"/>
        <end position="204"/>
    </location>
</feature>
<accession>A0A815TQ90</accession>
<proteinExistence type="predicted"/>